<sequence>MSEYELDQDNDVVGYISIKDYAYEESNPLHFGYFEEEGEGESDKEIDVGESEGDLRLNNRESVLLPDEYVVNRKAIAMYAFVPENDNELELNEGDIVYISYKHGQGWLVAENHDRSKTGLVPEEYVQLIDEKDSEEGDEPEHARPFYLTQMITQSMCKSPEEDEWEDIEEDEEEDEHVPVQEQSEQKEPELKQFPGQEEQRDLLRMPAAGQGLQRLRKKSNARDYEMKFNLPNADEKMVCNGTSHDSNDDRSDVGNLAQDINDKLEL</sequence>
<evidence type="ECO:0000256" key="1">
    <source>
        <dbReference type="ARBA" id="ARBA00022443"/>
    </source>
</evidence>
<dbReference type="PANTHER" id="PTHR14167:SF116">
    <property type="entry name" value="CAP, ISOFORM AC"/>
    <property type="match status" value="1"/>
</dbReference>
<evidence type="ECO:0000256" key="3">
    <source>
        <dbReference type="SAM" id="MobiDB-lite"/>
    </source>
</evidence>
<protein>
    <submittedName>
        <fullName evidence="5">SH3 super family</fullName>
    </submittedName>
</protein>
<dbReference type="SUPFAM" id="SSF50044">
    <property type="entry name" value="SH3-domain"/>
    <property type="match status" value="1"/>
</dbReference>
<dbReference type="PANTHER" id="PTHR14167">
    <property type="entry name" value="SH3 DOMAIN-CONTAINING"/>
    <property type="match status" value="1"/>
</dbReference>
<dbReference type="PROSITE" id="PS50002">
    <property type="entry name" value="SH3"/>
    <property type="match status" value="1"/>
</dbReference>
<evidence type="ECO:0000313" key="6">
    <source>
        <dbReference type="Proteomes" id="UP000422736"/>
    </source>
</evidence>
<accession>A0ABX6EX50</accession>
<reference evidence="5 6" key="1">
    <citation type="submission" date="2016-03" db="EMBL/GenBank/DDBJ databases">
        <title>How can Kluyveromyces marxianus grow so fast - potential evolutionary course in Saccharomyces Complex revealed by comparative genomics.</title>
        <authorList>
            <person name="Mo W."/>
            <person name="Lu W."/>
            <person name="Yang X."/>
            <person name="Qi J."/>
            <person name="Lv H."/>
        </authorList>
    </citation>
    <scope>NUCLEOTIDE SEQUENCE [LARGE SCALE GENOMIC DNA]</scope>
    <source>
        <strain evidence="5 6">FIM1</strain>
    </source>
</reference>
<evidence type="ECO:0000256" key="2">
    <source>
        <dbReference type="PROSITE-ProRule" id="PRU00192"/>
    </source>
</evidence>
<feature type="region of interest" description="Disordered" evidence="3">
    <location>
        <begin position="156"/>
        <end position="267"/>
    </location>
</feature>
<dbReference type="InterPro" id="IPR050384">
    <property type="entry name" value="Endophilin_SH3RF"/>
</dbReference>
<dbReference type="Gene3D" id="2.30.30.40">
    <property type="entry name" value="SH3 Domains"/>
    <property type="match status" value="1"/>
</dbReference>
<dbReference type="SMART" id="SM00326">
    <property type="entry name" value="SH3"/>
    <property type="match status" value="1"/>
</dbReference>
<name>A0ABX6EX50_KLUMA</name>
<feature type="domain" description="SH3" evidence="4">
    <location>
        <begin position="70"/>
        <end position="131"/>
    </location>
</feature>
<keyword evidence="1 2" id="KW-0728">SH3 domain</keyword>
<dbReference type="EMBL" id="CP015058">
    <property type="protein sequence ID" value="QGN16878.1"/>
    <property type="molecule type" value="Genomic_DNA"/>
</dbReference>
<dbReference type="InterPro" id="IPR036028">
    <property type="entry name" value="SH3-like_dom_sf"/>
</dbReference>
<organism evidence="5 6">
    <name type="scientific">Kluyveromyces marxianus</name>
    <name type="common">Yeast</name>
    <name type="synonym">Candida kefyr</name>
    <dbReference type="NCBI Taxonomy" id="4911"/>
    <lineage>
        <taxon>Eukaryota</taxon>
        <taxon>Fungi</taxon>
        <taxon>Dikarya</taxon>
        <taxon>Ascomycota</taxon>
        <taxon>Saccharomycotina</taxon>
        <taxon>Saccharomycetes</taxon>
        <taxon>Saccharomycetales</taxon>
        <taxon>Saccharomycetaceae</taxon>
        <taxon>Kluyveromyces</taxon>
    </lineage>
</organism>
<proteinExistence type="predicted"/>
<reference evidence="5 6" key="2">
    <citation type="submission" date="2019-11" db="EMBL/GenBank/DDBJ databases">
        <authorList>
            <person name="Lu H."/>
        </authorList>
    </citation>
    <scope>NUCLEOTIDE SEQUENCE [LARGE SCALE GENOMIC DNA]</scope>
    <source>
        <strain evidence="5 6">FIM1</strain>
    </source>
</reference>
<evidence type="ECO:0000313" key="5">
    <source>
        <dbReference type="EMBL" id="QGN16878.1"/>
    </source>
</evidence>
<dbReference type="Proteomes" id="UP000422736">
    <property type="component" value="Chromosome 5"/>
</dbReference>
<dbReference type="InterPro" id="IPR001452">
    <property type="entry name" value="SH3_domain"/>
</dbReference>
<keyword evidence="6" id="KW-1185">Reference proteome</keyword>
<gene>
    <name evidence="5" type="primary">NBP2</name>
    <name evidence="5" type="ORF">FIM1_3605</name>
</gene>
<dbReference type="Pfam" id="PF14604">
    <property type="entry name" value="SH3_9"/>
    <property type="match status" value="1"/>
</dbReference>
<feature type="compositionally biased region" description="Acidic residues" evidence="3">
    <location>
        <begin position="161"/>
        <end position="176"/>
    </location>
</feature>
<evidence type="ECO:0000259" key="4">
    <source>
        <dbReference type="PROSITE" id="PS50002"/>
    </source>
</evidence>